<name>A0A401GWT9_9APHY</name>
<keyword evidence="8" id="KW-1185">Reference proteome</keyword>
<protein>
    <recommendedName>
        <fullName evidence="6">DUF202 domain-containing protein</fullName>
    </recommendedName>
</protein>
<keyword evidence="3 5" id="KW-1133">Transmembrane helix</keyword>
<feature type="transmembrane region" description="Helical" evidence="5">
    <location>
        <begin position="103"/>
        <end position="124"/>
    </location>
</feature>
<accession>A0A401GWT9</accession>
<organism evidence="7 8">
    <name type="scientific">Sparassis crispa</name>
    <dbReference type="NCBI Taxonomy" id="139825"/>
    <lineage>
        <taxon>Eukaryota</taxon>
        <taxon>Fungi</taxon>
        <taxon>Dikarya</taxon>
        <taxon>Basidiomycota</taxon>
        <taxon>Agaricomycotina</taxon>
        <taxon>Agaricomycetes</taxon>
        <taxon>Polyporales</taxon>
        <taxon>Sparassidaceae</taxon>
        <taxon>Sparassis</taxon>
    </lineage>
</organism>
<keyword evidence="4 5" id="KW-0472">Membrane</keyword>
<dbReference type="OrthoDB" id="5525680at2759"/>
<evidence type="ECO:0000313" key="8">
    <source>
        <dbReference type="Proteomes" id="UP000287166"/>
    </source>
</evidence>
<evidence type="ECO:0000256" key="5">
    <source>
        <dbReference type="SAM" id="Phobius"/>
    </source>
</evidence>
<evidence type="ECO:0000256" key="4">
    <source>
        <dbReference type="ARBA" id="ARBA00023136"/>
    </source>
</evidence>
<dbReference type="Pfam" id="PF02656">
    <property type="entry name" value="DUF202"/>
    <property type="match status" value="1"/>
</dbReference>
<evidence type="ECO:0000256" key="2">
    <source>
        <dbReference type="ARBA" id="ARBA00022692"/>
    </source>
</evidence>
<dbReference type="EMBL" id="BFAD01000009">
    <property type="protein sequence ID" value="GBE86643.1"/>
    <property type="molecule type" value="Genomic_DNA"/>
</dbReference>
<dbReference type="RefSeq" id="XP_027617556.1">
    <property type="nucleotide sequence ID" value="XM_027761755.1"/>
</dbReference>
<comment type="caution">
    <text evidence="7">The sequence shown here is derived from an EMBL/GenBank/DDBJ whole genome shotgun (WGS) entry which is preliminary data.</text>
</comment>
<feature type="transmembrane region" description="Helical" evidence="5">
    <location>
        <begin position="61"/>
        <end position="82"/>
    </location>
</feature>
<keyword evidence="2 5" id="KW-0812">Transmembrane</keyword>
<dbReference type="Proteomes" id="UP000287166">
    <property type="component" value="Unassembled WGS sequence"/>
</dbReference>
<sequence>MPTEVAIRGSTVRDFQMLERNLLSHVRLAILISLLSSSLLLNARLPNPNRPPPVSAPPSNVAVAVAVIQVVAALTIIAAGIWEYQRSYDDLRQMRGFLLSTTIHFFAMVIIALIVFVTCIVYLVDSSI</sequence>
<feature type="domain" description="DUF202" evidence="6">
    <location>
        <begin position="18"/>
        <end position="87"/>
    </location>
</feature>
<comment type="subcellular location">
    <subcellularLocation>
        <location evidence="1">Endomembrane system</location>
        <topology evidence="1">Multi-pass membrane protein</topology>
    </subcellularLocation>
</comment>
<dbReference type="InterPro" id="IPR003807">
    <property type="entry name" value="DUF202"/>
</dbReference>
<evidence type="ECO:0000256" key="1">
    <source>
        <dbReference type="ARBA" id="ARBA00004127"/>
    </source>
</evidence>
<feature type="transmembrane region" description="Helical" evidence="5">
    <location>
        <begin position="21"/>
        <end position="41"/>
    </location>
</feature>
<dbReference type="GO" id="GO:0012505">
    <property type="term" value="C:endomembrane system"/>
    <property type="evidence" value="ECO:0007669"/>
    <property type="project" value="UniProtKB-SubCell"/>
</dbReference>
<reference evidence="7 8" key="1">
    <citation type="journal article" date="2018" name="Sci. Rep.">
        <title>Genome sequence of the cauliflower mushroom Sparassis crispa (Hanabiratake) and its association with beneficial usage.</title>
        <authorList>
            <person name="Kiyama R."/>
            <person name="Furutani Y."/>
            <person name="Kawaguchi K."/>
            <person name="Nakanishi T."/>
        </authorList>
    </citation>
    <scope>NUCLEOTIDE SEQUENCE [LARGE SCALE GENOMIC DNA]</scope>
</reference>
<proteinExistence type="predicted"/>
<evidence type="ECO:0000259" key="6">
    <source>
        <dbReference type="Pfam" id="PF02656"/>
    </source>
</evidence>
<dbReference type="InParanoid" id="A0A401GWT9"/>
<dbReference type="GeneID" id="38783560"/>
<evidence type="ECO:0000256" key="3">
    <source>
        <dbReference type="ARBA" id="ARBA00022989"/>
    </source>
</evidence>
<evidence type="ECO:0000313" key="7">
    <source>
        <dbReference type="EMBL" id="GBE86643.1"/>
    </source>
</evidence>
<dbReference type="AlphaFoldDB" id="A0A401GWT9"/>
<gene>
    <name evidence="7" type="ORF">SCP_0905230</name>
</gene>